<dbReference type="AlphaFoldDB" id="A0A2I1H615"/>
<feature type="domain" description="DUF8211" evidence="2">
    <location>
        <begin position="295"/>
        <end position="426"/>
    </location>
</feature>
<dbReference type="VEuPathDB" id="FungiDB:FUN_016001"/>
<protein>
    <recommendedName>
        <fullName evidence="2">DUF8211 domain-containing protein</fullName>
    </recommendedName>
</protein>
<dbReference type="VEuPathDB" id="FungiDB:RhiirFUN_002451"/>
<feature type="region of interest" description="Disordered" evidence="1">
    <location>
        <begin position="43"/>
        <end position="67"/>
    </location>
</feature>
<sequence length="679" mass="80803">MSSYYPRADFADFENIISRHENKNNFSNLPLITPKPSQVPTIPPVPSKDTISSPPVILPSKRKKRNKCSRLLRPTRTIEKSSSPGKNNPLKISFSKFHVTLPRRSGYNKIYEIRRSRSFFFELDDHPKNTNDIHLKIHTNDYHMKTKPISYNNTSTIPNAKYQMSCMLTHFFSSQRVLPRRIQQKYFNFIRDKLLARQMMVYSRDHSNSERNRITKTFFNFTYKRYRFFFGIYIPCKHSFSYPGFSSTPHICDTPVPFVMSKHRRACVTHQRQLFREILLYKSNSNGADNSKAFHANLIYDRWKNKEKKSVFSNRLGISYQESIHARDVKSVLEYGNKHMYRKRLTGFQLKQSKYLNVREKQEIRFLRSCRRVFKTKEQNIPDLNRHRLRAAQRYRFLFLKSQYVNKPVKHLLYNHGLVSDDYGFSTPHYYKITNYATPYADGRPIIRGYNRLISEIPLSGQPWVEKYNPYPDMFIPYKYRDIIPIDPLYTDAGDYIMPATNSQERNYLLQSATEREKHRRELLQKEQAIKFEAIFYGTKVHTLPRQKQTTNMLTSKTRHFHEKMNYLTTKDLKGKDVVRYEELQAEMKSFELYYNSGVNFNQTSRKAIRKLDAEYDKKKAREVTSDDTKEMEYRPKKRNSASVTNNFFYEDEDRYKRNRFSEVSIDTTAVAGPSRTKF</sequence>
<keyword evidence="4" id="KW-1185">Reference proteome</keyword>
<organism evidence="3 4">
    <name type="scientific">Rhizophagus irregularis</name>
    <dbReference type="NCBI Taxonomy" id="588596"/>
    <lineage>
        <taxon>Eukaryota</taxon>
        <taxon>Fungi</taxon>
        <taxon>Fungi incertae sedis</taxon>
        <taxon>Mucoromycota</taxon>
        <taxon>Glomeromycotina</taxon>
        <taxon>Glomeromycetes</taxon>
        <taxon>Glomerales</taxon>
        <taxon>Glomeraceae</taxon>
        <taxon>Rhizophagus</taxon>
    </lineage>
</organism>
<accession>A0A2I1H615</accession>
<dbReference type="VEuPathDB" id="FungiDB:RhiirA1_474829"/>
<gene>
    <name evidence="3" type="ORF">RhiirA4_473059</name>
</gene>
<proteinExistence type="predicted"/>
<evidence type="ECO:0000259" key="2">
    <source>
        <dbReference type="Pfam" id="PF26638"/>
    </source>
</evidence>
<dbReference type="Pfam" id="PF26638">
    <property type="entry name" value="DUF8211"/>
    <property type="match status" value="1"/>
</dbReference>
<reference evidence="3 4" key="1">
    <citation type="submission" date="2015-10" db="EMBL/GenBank/DDBJ databases">
        <title>Genome analyses suggest a sexual origin of heterokaryosis in a supposedly ancient asexual fungus.</title>
        <authorList>
            <person name="Ropars J."/>
            <person name="Sedzielewska K."/>
            <person name="Noel J."/>
            <person name="Charron P."/>
            <person name="Farinelli L."/>
            <person name="Marton T."/>
            <person name="Kruger M."/>
            <person name="Pelin A."/>
            <person name="Brachmann A."/>
            <person name="Corradi N."/>
        </authorList>
    </citation>
    <scope>NUCLEOTIDE SEQUENCE [LARGE SCALE GENOMIC DNA]</scope>
    <source>
        <strain evidence="3 4">A4</strain>
    </source>
</reference>
<dbReference type="Proteomes" id="UP000234323">
    <property type="component" value="Unassembled WGS sequence"/>
</dbReference>
<dbReference type="VEuPathDB" id="FungiDB:FUN_009518"/>
<comment type="caution">
    <text evidence="3">The sequence shown here is derived from an EMBL/GenBank/DDBJ whole genome shotgun (WGS) entry which is preliminary data.</text>
</comment>
<evidence type="ECO:0000256" key="1">
    <source>
        <dbReference type="SAM" id="MobiDB-lite"/>
    </source>
</evidence>
<dbReference type="InterPro" id="IPR058524">
    <property type="entry name" value="DUF8211"/>
</dbReference>
<evidence type="ECO:0000313" key="4">
    <source>
        <dbReference type="Proteomes" id="UP000234323"/>
    </source>
</evidence>
<dbReference type="EMBL" id="LLXI01001580">
    <property type="protein sequence ID" value="PKY54318.1"/>
    <property type="molecule type" value="Genomic_DNA"/>
</dbReference>
<name>A0A2I1H615_9GLOM</name>
<evidence type="ECO:0000313" key="3">
    <source>
        <dbReference type="EMBL" id="PKY54318.1"/>
    </source>
</evidence>